<dbReference type="Pfam" id="PF03960">
    <property type="entry name" value="ArsC"/>
    <property type="match status" value="1"/>
</dbReference>
<sequence>MFKIYGIKNCSTMKKAFAWLDARGIAYEFIDYKKAGVAGTCLPDWNRRVGWQTLLNTRGQTWRKLSKAERAHLDEAGALALMARYPTLIRRPVLDTGKTLLVGFTPETYAQALPEKPAE</sequence>
<reference evidence="4" key="1">
    <citation type="submission" date="2024-06" db="EMBL/GenBank/DDBJ databases">
        <title>Radixoralia hellwigii gen. nov., sp nov., isolated from a root canal in the human oral cavity.</title>
        <authorList>
            <person name="Bartsch S."/>
            <person name="Wittmer A."/>
            <person name="Schulz A.-K."/>
            <person name="Neumann-Schaal M."/>
            <person name="Wolf J."/>
            <person name="Gronow S."/>
            <person name="Tennert C."/>
            <person name="Haecker G."/>
            <person name="Cieplik F."/>
            <person name="Al-Ahmad A."/>
        </authorList>
    </citation>
    <scope>NUCLEOTIDE SEQUENCE [LARGE SCALE GENOMIC DNA]</scope>
    <source>
        <strain evidence="4">Wk13</strain>
    </source>
</reference>
<dbReference type="PANTHER" id="PTHR30041:SF8">
    <property type="entry name" value="PROTEIN YFFB"/>
    <property type="match status" value="1"/>
</dbReference>
<evidence type="ECO:0000256" key="2">
    <source>
        <dbReference type="PROSITE-ProRule" id="PRU01282"/>
    </source>
</evidence>
<protein>
    <submittedName>
        <fullName evidence="3">Arsenate reductase</fullName>
    </submittedName>
</protein>
<dbReference type="CDD" id="cd03035">
    <property type="entry name" value="ArsC_Yffb"/>
    <property type="match status" value="1"/>
</dbReference>
<proteinExistence type="inferred from homology"/>
<dbReference type="NCBIfam" id="TIGR01617">
    <property type="entry name" value="arsC_related"/>
    <property type="match status" value="1"/>
</dbReference>
<evidence type="ECO:0000313" key="3">
    <source>
        <dbReference type="EMBL" id="MFA9949107.1"/>
    </source>
</evidence>
<comment type="similarity">
    <text evidence="1 2">Belongs to the ArsC family.</text>
</comment>
<dbReference type="EMBL" id="JBEUWX010000001">
    <property type="protein sequence ID" value="MFA9949107.1"/>
    <property type="molecule type" value="Genomic_DNA"/>
</dbReference>
<comment type="caution">
    <text evidence="3">The sequence shown here is derived from an EMBL/GenBank/DDBJ whole genome shotgun (WGS) entry which is preliminary data.</text>
</comment>
<dbReference type="RefSeq" id="WP_418890260.1">
    <property type="nucleotide sequence ID" value="NZ_JBEUWX010000001.1"/>
</dbReference>
<dbReference type="Gene3D" id="3.40.30.10">
    <property type="entry name" value="Glutaredoxin"/>
    <property type="match status" value="1"/>
</dbReference>
<evidence type="ECO:0000256" key="1">
    <source>
        <dbReference type="ARBA" id="ARBA00007198"/>
    </source>
</evidence>
<evidence type="ECO:0000313" key="4">
    <source>
        <dbReference type="Proteomes" id="UP001574673"/>
    </source>
</evidence>
<dbReference type="InterPro" id="IPR036249">
    <property type="entry name" value="Thioredoxin-like_sf"/>
</dbReference>
<dbReference type="InterPro" id="IPR006504">
    <property type="entry name" value="Tscrpt_reg_Spx/MgsR"/>
</dbReference>
<gene>
    <name evidence="3" type="ORF">ABCS64_01980</name>
</gene>
<organism evidence="3 4">
    <name type="scientific">Dentiradicibacter hellwigii</name>
    <dbReference type="NCBI Taxonomy" id="3149053"/>
    <lineage>
        <taxon>Bacteria</taxon>
        <taxon>Pseudomonadati</taxon>
        <taxon>Pseudomonadota</taxon>
        <taxon>Betaproteobacteria</taxon>
        <taxon>Rhodocyclales</taxon>
        <taxon>Rhodocyclaceae</taxon>
        <taxon>Dentiradicibacter</taxon>
    </lineage>
</organism>
<dbReference type="PANTHER" id="PTHR30041">
    <property type="entry name" value="ARSENATE REDUCTASE"/>
    <property type="match status" value="1"/>
</dbReference>
<accession>A0ABV4UBR3</accession>
<keyword evidence="4" id="KW-1185">Reference proteome</keyword>
<name>A0ABV4UBR3_9RHOO</name>
<dbReference type="SUPFAM" id="SSF52833">
    <property type="entry name" value="Thioredoxin-like"/>
    <property type="match status" value="1"/>
</dbReference>
<dbReference type="Proteomes" id="UP001574673">
    <property type="component" value="Unassembled WGS sequence"/>
</dbReference>
<dbReference type="PROSITE" id="PS51353">
    <property type="entry name" value="ARSC"/>
    <property type="match status" value="1"/>
</dbReference>
<dbReference type="InterPro" id="IPR006660">
    <property type="entry name" value="Arsenate_reductase-like"/>
</dbReference>